<organism evidence="1 2">
    <name type="scientific">Peredibacter starrii</name>
    <dbReference type="NCBI Taxonomy" id="28202"/>
    <lineage>
        <taxon>Bacteria</taxon>
        <taxon>Pseudomonadati</taxon>
        <taxon>Bdellovibrionota</taxon>
        <taxon>Bacteriovoracia</taxon>
        <taxon>Bacteriovoracales</taxon>
        <taxon>Bacteriovoracaceae</taxon>
        <taxon>Peredibacter</taxon>
    </lineage>
</organism>
<keyword evidence="2" id="KW-1185">Reference proteome</keyword>
<reference evidence="1 2" key="1">
    <citation type="submission" date="2023-11" db="EMBL/GenBank/DDBJ databases">
        <title>Peredibacter starrii A3.12.</title>
        <authorList>
            <person name="Mitchell R.J."/>
        </authorList>
    </citation>
    <scope>NUCLEOTIDE SEQUENCE [LARGE SCALE GENOMIC DNA]</scope>
    <source>
        <strain evidence="1 2">A3.12</strain>
    </source>
</reference>
<proteinExistence type="predicted"/>
<protein>
    <submittedName>
        <fullName evidence="1">YdeI/OmpD-associated family protein</fullName>
    </submittedName>
</protein>
<evidence type="ECO:0000313" key="1">
    <source>
        <dbReference type="EMBL" id="WPU64355.1"/>
    </source>
</evidence>
<name>A0AAX4HMG1_9BACT</name>
<dbReference type="EMBL" id="CP139487">
    <property type="protein sequence ID" value="WPU64355.1"/>
    <property type="molecule type" value="Genomic_DNA"/>
</dbReference>
<accession>A0AAX4HMG1</accession>
<dbReference type="Proteomes" id="UP001324634">
    <property type="component" value="Chromosome"/>
</dbReference>
<dbReference type="KEGG" id="psti:SOO65_16800"/>
<gene>
    <name evidence="1" type="ORF">SOO65_16800</name>
</gene>
<evidence type="ECO:0000313" key="2">
    <source>
        <dbReference type="Proteomes" id="UP001324634"/>
    </source>
</evidence>
<dbReference type="RefSeq" id="WP_321393010.1">
    <property type="nucleotide sequence ID" value="NZ_CP139487.1"/>
</dbReference>
<dbReference type="AlphaFoldDB" id="A0AAX4HMG1"/>
<dbReference type="Pfam" id="PF13376">
    <property type="entry name" value="OmdA"/>
    <property type="match status" value="1"/>
</dbReference>
<sequence length="186" mass="21868">MTIKYFKTQQAFRTWLEKNHDKKTEIWIGFYKKDSGKTGITPAQAIDEALCFGWIDGVRQAIDELSYTNRYTPRTKKSKWSKINTENVERLIKLGYMTESGLKAIEEAKADGRWDMAYDSPKNAKAPEDFLKALKKKKRAAEFFKTLNKQNIFAIVYRLQNSKKAETRERWINKIIQMLENGEKFH</sequence>